<reference evidence="1" key="1">
    <citation type="submission" date="2019-10" db="EMBL/GenBank/DDBJ databases">
        <title>Metagenomic sequencing of thiosulfate-disproportionating enrichment culture.</title>
        <authorList>
            <person name="Umezawa K."/>
            <person name="Kojima H."/>
            <person name="Fukui M."/>
        </authorList>
    </citation>
    <scope>NUCLEOTIDE SEQUENCE</scope>
    <source>
        <strain evidence="1">45J</strain>
    </source>
</reference>
<name>A0A5J4LBC5_9ZZZZ</name>
<sequence length="327" mass="36903">MGKKNSKIAAFFIAGFVCFLLLTDAYADDRPCLNPFSTVDWSFFYDTIEFKGMCVCSTDNGIKVGFKHTVPEPIAFVEIVRKAYYYPCLDMKMGGDTLKMSGTNYSDQGVKKNVHYIKYPVFGILNVVLDWLCVDKYRQFDIAPPSELDPRQNDDQLSLLFQPEKLLYANPIAQAICFADCVSASTWKPINALNWCAGCWGTIGTVVTNSPGNDPVIESALLAVKQLDLLHTDFQLWKYSDAPDLDYVAQAARAGSVSDTTCSPRVFPRIIKTQYYMNMAYPVRSKAIPIGDFGLKWSFFKQYPGSGEDFIWTIWRVRNCCSGYQFP</sequence>
<accession>A0A5J4LBC5</accession>
<protein>
    <submittedName>
        <fullName evidence="1">Conjugal transfer protein TraU</fullName>
    </submittedName>
</protein>
<gene>
    <name evidence="1" type="ORF">A45J_2632</name>
</gene>
<evidence type="ECO:0000313" key="1">
    <source>
        <dbReference type="EMBL" id="GER94866.1"/>
    </source>
</evidence>
<dbReference type="InterPro" id="IPR009649">
    <property type="entry name" value="TraU"/>
</dbReference>
<dbReference type="Pfam" id="PF06834">
    <property type="entry name" value="TraU"/>
    <property type="match status" value="1"/>
</dbReference>
<comment type="caution">
    <text evidence="1">The sequence shown here is derived from an EMBL/GenBank/DDBJ whole genome shotgun (WGS) entry which is preliminary data.</text>
</comment>
<proteinExistence type="predicted"/>
<dbReference type="EMBL" id="BLAB01000001">
    <property type="protein sequence ID" value="GER94866.1"/>
    <property type="molecule type" value="Genomic_DNA"/>
</dbReference>
<dbReference type="AlphaFoldDB" id="A0A5J4LBC5"/>
<organism evidence="1">
    <name type="scientific">hot springs metagenome</name>
    <dbReference type="NCBI Taxonomy" id="433727"/>
    <lineage>
        <taxon>unclassified sequences</taxon>
        <taxon>metagenomes</taxon>
        <taxon>ecological metagenomes</taxon>
    </lineage>
</organism>